<dbReference type="PROSITE" id="PS51257">
    <property type="entry name" value="PROKAR_LIPOPROTEIN"/>
    <property type="match status" value="1"/>
</dbReference>
<evidence type="ECO:0000313" key="3">
    <source>
        <dbReference type="Proteomes" id="UP000796880"/>
    </source>
</evidence>
<proteinExistence type="predicted"/>
<dbReference type="PANTHER" id="PTHR47926:SF509">
    <property type="entry name" value="(WILD MALAYSIAN BANANA) HYPOTHETICAL PROTEIN"/>
    <property type="match status" value="1"/>
</dbReference>
<dbReference type="SUPFAM" id="SSF48452">
    <property type="entry name" value="TPR-like"/>
    <property type="match status" value="1"/>
</dbReference>
<evidence type="ECO:0008006" key="4">
    <source>
        <dbReference type="Google" id="ProtNLM"/>
    </source>
</evidence>
<dbReference type="Pfam" id="PF20431">
    <property type="entry name" value="E_motif"/>
    <property type="match status" value="1"/>
</dbReference>
<accession>A0A8K0DW68</accession>
<evidence type="ECO:0000256" key="1">
    <source>
        <dbReference type="ARBA" id="ARBA00022737"/>
    </source>
</evidence>
<dbReference type="InterPro" id="IPR046960">
    <property type="entry name" value="PPR_At4g14850-like_plant"/>
</dbReference>
<dbReference type="InterPro" id="IPR011990">
    <property type="entry name" value="TPR-like_helical_dom_sf"/>
</dbReference>
<dbReference type="InterPro" id="IPR002885">
    <property type="entry name" value="PPR_rpt"/>
</dbReference>
<reference evidence="2" key="1">
    <citation type="submission" date="2020-03" db="EMBL/GenBank/DDBJ databases">
        <title>A high-quality chromosome-level genome assembly of a woody plant with both climbing and erect habits, Rhamnella rubrinervis.</title>
        <authorList>
            <person name="Lu Z."/>
            <person name="Yang Y."/>
            <person name="Zhu X."/>
            <person name="Sun Y."/>
        </authorList>
    </citation>
    <scope>NUCLEOTIDE SEQUENCE</scope>
    <source>
        <strain evidence="2">BYM</strain>
        <tissue evidence="2">Leaf</tissue>
    </source>
</reference>
<evidence type="ECO:0000313" key="2">
    <source>
        <dbReference type="EMBL" id="KAF3438662.1"/>
    </source>
</evidence>
<gene>
    <name evidence="2" type="ORF">FNV43_RR21426</name>
</gene>
<dbReference type="GO" id="GO:0003723">
    <property type="term" value="F:RNA binding"/>
    <property type="evidence" value="ECO:0007669"/>
    <property type="project" value="InterPro"/>
</dbReference>
<keyword evidence="3" id="KW-1185">Reference proteome</keyword>
<keyword evidence="1" id="KW-0677">Repeat</keyword>
<organism evidence="2 3">
    <name type="scientific">Rhamnella rubrinervis</name>
    <dbReference type="NCBI Taxonomy" id="2594499"/>
    <lineage>
        <taxon>Eukaryota</taxon>
        <taxon>Viridiplantae</taxon>
        <taxon>Streptophyta</taxon>
        <taxon>Embryophyta</taxon>
        <taxon>Tracheophyta</taxon>
        <taxon>Spermatophyta</taxon>
        <taxon>Magnoliopsida</taxon>
        <taxon>eudicotyledons</taxon>
        <taxon>Gunneridae</taxon>
        <taxon>Pentapetalae</taxon>
        <taxon>rosids</taxon>
        <taxon>fabids</taxon>
        <taxon>Rosales</taxon>
        <taxon>Rhamnaceae</taxon>
        <taxon>rhamnoid group</taxon>
        <taxon>Rhamneae</taxon>
        <taxon>Rhamnella</taxon>
    </lineage>
</organism>
<dbReference type="EMBL" id="VOIH02000009">
    <property type="protein sequence ID" value="KAF3438662.1"/>
    <property type="molecule type" value="Genomic_DNA"/>
</dbReference>
<dbReference type="InterPro" id="IPR046848">
    <property type="entry name" value="E_motif"/>
</dbReference>
<dbReference type="Gene3D" id="1.25.40.10">
    <property type="entry name" value="Tetratricopeptide repeat domain"/>
    <property type="match status" value="1"/>
</dbReference>
<comment type="caution">
    <text evidence="2">The sequence shown here is derived from an EMBL/GenBank/DDBJ whole genome shotgun (WGS) entry which is preliminary data.</text>
</comment>
<dbReference type="AlphaFoldDB" id="A0A8K0DW68"/>
<dbReference type="GO" id="GO:0009451">
    <property type="term" value="P:RNA modification"/>
    <property type="evidence" value="ECO:0007669"/>
    <property type="project" value="InterPro"/>
</dbReference>
<sequence length="165" mass="18712">MLAENIKPDCITFVGVLTACRHTGLVEEGMRYWESMAKDYKIEPNADHYACFVDMLGRAGKLNEAHKLVKSMPMGPQPRALGALLAACRTYGNVEIAEEIAEQLFELEPENTGNYILLSSIYASKEKWNEARKVREAMRKRIINKHPGCSWVETKSRGHEIELKN</sequence>
<name>A0A8K0DW68_9ROSA</name>
<dbReference type="Proteomes" id="UP000796880">
    <property type="component" value="Unassembled WGS sequence"/>
</dbReference>
<dbReference type="NCBIfam" id="TIGR00756">
    <property type="entry name" value="PPR"/>
    <property type="match status" value="1"/>
</dbReference>
<dbReference type="Pfam" id="PF13812">
    <property type="entry name" value="PPR_3"/>
    <property type="match status" value="1"/>
</dbReference>
<dbReference type="OrthoDB" id="185373at2759"/>
<dbReference type="FunFam" id="1.25.40.10:FF:000090">
    <property type="entry name" value="Pentatricopeptide repeat-containing protein, chloroplastic"/>
    <property type="match status" value="1"/>
</dbReference>
<dbReference type="PANTHER" id="PTHR47926">
    <property type="entry name" value="PENTATRICOPEPTIDE REPEAT-CONTAINING PROTEIN"/>
    <property type="match status" value="1"/>
</dbReference>
<protein>
    <recommendedName>
        <fullName evidence="4">Pentatricopeptide repeat-containing protein</fullName>
    </recommendedName>
</protein>